<organism evidence="1 2">
    <name type="scientific">Promicromonospora thailandica</name>
    <dbReference type="NCBI Taxonomy" id="765201"/>
    <lineage>
        <taxon>Bacteria</taxon>
        <taxon>Bacillati</taxon>
        <taxon>Actinomycetota</taxon>
        <taxon>Actinomycetes</taxon>
        <taxon>Micrococcales</taxon>
        <taxon>Promicromonosporaceae</taxon>
        <taxon>Promicromonospora</taxon>
    </lineage>
</organism>
<reference evidence="1" key="1">
    <citation type="submission" date="2022-06" db="EMBL/GenBank/DDBJ databases">
        <title>Genomic Encyclopedia of Archaeal and Bacterial Type Strains, Phase II (KMG-II): from individual species to whole genera.</title>
        <authorList>
            <person name="Goeker M."/>
        </authorList>
    </citation>
    <scope>NUCLEOTIDE SEQUENCE</scope>
    <source>
        <strain evidence="1">DSM 26652</strain>
    </source>
</reference>
<sequence>MAKTIDIDAEVRALDAVTPETHPARDAVHFRAIIAAAREAEEADQRLLMSVAEARAAGDSWTTIGAALGVTKQAAQQRFAPRLTRI</sequence>
<gene>
    <name evidence="1" type="ORF">APR03_003758</name>
</gene>
<dbReference type="RefSeq" id="WP_253838160.1">
    <property type="nucleotide sequence ID" value="NZ_JAMTCS010000012.1"/>
</dbReference>
<dbReference type="EMBL" id="JAMTCS010000012">
    <property type="protein sequence ID" value="MCP2266392.1"/>
    <property type="molecule type" value="Genomic_DNA"/>
</dbReference>
<protein>
    <recommendedName>
        <fullName evidence="3">Homeodomain-like domain-containing protein</fullName>
    </recommendedName>
</protein>
<dbReference type="Proteomes" id="UP001139493">
    <property type="component" value="Unassembled WGS sequence"/>
</dbReference>
<name>A0A9X2G3I0_9MICO</name>
<keyword evidence="2" id="KW-1185">Reference proteome</keyword>
<evidence type="ECO:0000313" key="1">
    <source>
        <dbReference type="EMBL" id="MCP2266392.1"/>
    </source>
</evidence>
<proteinExistence type="predicted"/>
<dbReference type="AlphaFoldDB" id="A0A9X2G3I0"/>
<accession>A0A9X2G3I0</accession>
<comment type="caution">
    <text evidence="1">The sequence shown here is derived from an EMBL/GenBank/DDBJ whole genome shotgun (WGS) entry which is preliminary data.</text>
</comment>
<evidence type="ECO:0000313" key="2">
    <source>
        <dbReference type="Proteomes" id="UP001139493"/>
    </source>
</evidence>
<evidence type="ECO:0008006" key="3">
    <source>
        <dbReference type="Google" id="ProtNLM"/>
    </source>
</evidence>